<evidence type="ECO:0000256" key="1">
    <source>
        <dbReference type="SAM" id="MobiDB-lite"/>
    </source>
</evidence>
<name>A0A0E0CTV6_9ORYZ</name>
<feature type="compositionally biased region" description="Low complexity" evidence="1">
    <location>
        <begin position="1"/>
        <end position="20"/>
    </location>
</feature>
<dbReference type="Gramene" id="OMERI03G00520.3">
    <property type="protein sequence ID" value="OMERI03G00520.3"/>
    <property type="gene ID" value="OMERI03G00520"/>
</dbReference>
<dbReference type="EnsemblPlants" id="OMERI03G00520.3">
    <property type="protein sequence ID" value="OMERI03G00520.3"/>
    <property type="gene ID" value="OMERI03G00520"/>
</dbReference>
<reference evidence="2" key="1">
    <citation type="submission" date="2015-04" db="UniProtKB">
        <authorList>
            <consortium name="EnsemblPlants"/>
        </authorList>
    </citation>
    <scope>IDENTIFICATION</scope>
</reference>
<feature type="region of interest" description="Disordered" evidence="1">
    <location>
        <begin position="1"/>
        <end position="35"/>
    </location>
</feature>
<dbReference type="AlphaFoldDB" id="A0A0E0CTV6"/>
<proteinExistence type="predicted"/>
<dbReference type="Proteomes" id="UP000008021">
    <property type="component" value="Chromosome 3"/>
</dbReference>
<accession>A0A0E0CTV6</accession>
<organism evidence="2">
    <name type="scientific">Oryza meridionalis</name>
    <dbReference type="NCBI Taxonomy" id="40149"/>
    <lineage>
        <taxon>Eukaryota</taxon>
        <taxon>Viridiplantae</taxon>
        <taxon>Streptophyta</taxon>
        <taxon>Embryophyta</taxon>
        <taxon>Tracheophyta</taxon>
        <taxon>Spermatophyta</taxon>
        <taxon>Magnoliopsida</taxon>
        <taxon>Liliopsida</taxon>
        <taxon>Poales</taxon>
        <taxon>Poaceae</taxon>
        <taxon>BOP clade</taxon>
        <taxon>Oryzoideae</taxon>
        <taxon>Oryzeae</taxon>
        <taxon>Oryzinae</taxon>
        <taxon>Oryza</taxon>
    </lineage>
</organism>
<keyword evidence="3" id="KW-1185">Reference proteome</keyword>
<evidence type="ECO:0000313" key="2">
    <source>
        <dbReference type="EnsemblPlants" id="OMERI03G00520.3"/>
    </source>
</evidence>
<dbReference type="HOGENOM" id="CLU_2762029_0_0_1"/>
<protein>
    <submittedName>
        <fullName evidence="2">Uncharacterized protein</fullName>
    </submittedName>
</protein>
<reference evidence="2" key="2">
    <citation type="submission" date="2018-05" db="EMBL/GenBank/DDBJ databases">
        <title>OmerRS3 (Oryza meridionalis Reference Sequence Version 3).</title>
        <authorList>
            <person name="Zhang J."/>
            <person name="Kudrna D."/>
            <person name="Lee S."/>
            <person name="Talag J."/>
            <person name="Welchert J."/>
            <person name="Wing R.A."/>
        </authorList>
    </citation>
    <scope>NUCLEOTIDE SEQUENCE [LARGE SCALE GENOMIC DNA]</scope>
    <source>
        <strain evidence="2">cv. OR44</strain>
    </source>
</reference>
<evidence type="ECO:0000313" key="3">
    <source>
        <dbReference type="Proteomes" id="UP000008021"/>
    </source>
</evidence>
<sequence>MLTSSSSNSNSLTLSYSLSSPRSHPRKELDGEDSGQFCVTPMLWDGRSSGTSRFIRLSPRIRGRSMPTAS</sequence>